<keyword evidence="2" id="KW-0813">Transport</keyword>
<evidence type="ECO:0000313" key="10">
    <source>
        <dbReference type="Proteomes" id="UP000507245"/>
    </source>
</evidence>
<keyword evidence="5 7" id="KW-1133">Transmembrane helix</keyword>
<evidence type="ECO:0000256" key="2">
    <source>
        <dbReference type="ARBA" id="ARBA00022448"/>
    </source>
</evidence>
<dbReference type="AlphaFoldDB" id="A0A6J5WRH7"/>
<dbReference type="PANTHER" id="PTHR22950">
    <property type="entry name" value="AMINO ACID TRANSPORTER"/>
    <property type="match status" value="1"/>
</dbReference>
<comment type="subcellular location">
    <subcellularLocation>
        <location evidence="1">Membrane</location>
        <topology evidence="1">Multi-pass membrane protein</topology>
    </subcellularLocation>
</comment>
<evidence type="ECO:0000256" key="6">
    <source>
        <dbReference type="ARBA" id="ARBA00023136"/>
    </source>
</evidence>
<dbReference type="OrthoDB" id="655540at2759"/>
<protein>
    <recommendedName>
        <fullName evidence="8">Amino acid transporter transmembrane domain-containing protein</fullName>
    </recommendedName>
</protein>
<organism evidence="9 10">
    <name type="scientific">Prunus armeniaca</name>
    <name type="common">Apricot</name>
    <name type="synonym">Armeniaca vulgaris</name>
    <dbReference type="NCBI Taxonomy" id="36596"/>
    <lineage>
        <taxon>Eukaryota</taxon>
        <taxon>Viridiplantae</taxon>
        <taxon>Streptophyta</taxon>
        <taxon>Embryophyta</taxon>
        <taxon>Tracheophyta</taxon>
        <taxon>Spermatophyta</taxon>
        <taxon>Magnoliopsida</taxon>
        <taxon>eudicotyledons</taxon>
        <taxon>Gunneridae</taxon>
        <taxon>Pentapetalae</taxon>
        <taxon>rosids</taxon>
        <taxon>fabids</taxon>
        <taxon>Rosales</taxon>
        <taxon>Rosaceae</taxon>
        <taxon>Amygdaloideae</taxon>
        <taxon>Amygdaleae</taxon>
        <taxon>Prunus</taxon>
    </lineage>
</organism>
<dbReference type="GO" id="GO:0005774">
    <property type="term" value="C:vacuolar membrane"/>
    <property type="evidence" value="ECO:0007669"/>
    <property type="project" value="TreeGrafter"/>
</dbReference>
<evidence type="ECO:0000259" key="8">
    <source>
        <dbReference type="Pfam" id="PF01490"/>
    </source>
</evidence>
<feature type="domain" description="Amino acid transporter transmembrane" evidence="8">
    <location>
        <begin position="1"/>
        <end position="71"/>
    </location>
</feature>
<gene>
    <name evidence="9" type="ORF">ORAREDHAP_LOCUS21490</name>
</gene>
<accession>A0A6J5WRH7</accession>
<evidence type="ECO:0000256" key="5">
    <source>
        <dbReference type="ARBA" id="ARBA00022989"/>
    </source>
</evidence>
<feature type="transmembrane region" description="Helical" evidence="7">
    <location>
        <begin position="55"/>
        <end position="74"/>
    </location>
</feature>
<sequence length="119" mass="13811">MKNKRQFSNVLLLCFILCTIGYASMAVLGYLMFGSTVQSQITLNLPTETLSSKIAIWTALINPLSKYALMMWRWPRSLQFRFKYNNYFVECCHHGDCFPNTVTATAFQKIFFDLPKLFT</sequence>
<keyword evidence="4" id="KW-0029">Amino-acid transport</keyword>
<dbReference type="PANTHER" id="PTHR22950:SF705">
    <property type="entry name" value="AMINO ACID TRANSPORTER AVT1I-LIKE"/>
    <property type="match status" value="1"/>
</dbReference>
<evidence type="ECO:0000256" key="3">
    <source>
        <dbReference type="ARBA" id="ARBA00022692"/>
    </source>
</evidence>
<keyword evidence="6 7" id="KW-0472">Membrane</keyword>
<name>A0A6J5WRH7_PRUAR</name>
<evidence type="ECO:0000256" key="4">
    <source>
        <dbReference type="ARBA" id="ARBA00022970"/>
    </source>
</evidence>
<reference evidence="10" key="1">
    <citation type="journal article" date="2020" name="Genome Biol.">
        <title>Gamete binning: chromosome-level and haplotype-resolved genome assembly enabled by high-throughput single-cell sequencing of gamete genomes.</title>
        <authorList>
            <person name="Campoy J.A."/>
            <person name="Sun H."/>
            <person name="Goel M."/>
            <person name="Jiao W.-B."/>
            <person name="Folz-Donahue K."/>
            <person name="Wang N."/>
            <person name="Rubio M."/>
            <person name="Liu C."/>
            <person name="Kukat C."/>
            <person name="Ruiz D."/>
            <person name="Huettel B."/>
            <person name="Schneeberger K."/>
        </authorList>
    </citation>
    <scope>NUCLEOTIDE SEQUENCE [LARGE SCALE GENOMIC DNA]</scope>
    <source>
        <strain evidence="10">cv. Rojo Pasion</strain>
    </source>
</reference>
<dbReference type="Proteomes" id="UP000507245">
    <property type="component" value="Unassembled WGS sequence"/>
</dbReference>
<keyword evidence="3 7" id="KW-0812">Transmembrane</keyword>
<dbReference type="GO" id="GO:0015179">
    <property type="term" value="F:L-amino acid transmembrane transporter activity"/>
    <property type="evidence" value="ECO:0007669"/>
    <property type="project" value="TreeGrafter"/>
</dbReference>
<proteinExistence type="predicted"/>
<evidence type="ECO:0000313" key="9">
    <source>
        <dbReference type="EMBL" id="CAB4304129.1"/>
    </source>
</evidence>
<keyword evidence="10" id="KW-1185">Reference proteome</keyword>
<dbReference type="Pfam" id="PF01490">
    <property type="entry name" value="Aa_trans"/>
    <property type="match status" value="1"/>
</dbReference>
<dbReference type="EMBL" id="CAEKKB010000003">
    <property type="protein sequence ID" value="CAB4304129.1"/>
    <property type="molecule type" value="Genomic_DNA"/>
</dbReference>
<evidence type="ECO:0000256" key="7">
    <source>
        <dbReference type="SAM" id="Phobius"/>
    </source>
</evidence>
<dbReference type="InterPro" id="IPR013057">
    <property type="entry name" value="AA_transpt_TM"/>
</dbReference>
<evidence type="ECO:0000256" key="1">
    <source>
        <dbReference type="ARBA" id="ARBA00004141"/>
    </source>
</evidence>